<keyword evidence="2" id="KW-0472">Membrane</keyword>
<dbReference type="EMBL" id="ML122259">
    <property type="protein sequence ID" value="RPD62272.1"/>
    <property type="molecule type" value="Genomic_DNA"/>
</dbReference>
<feature type="domain" description="DUF6535" evidence="3">
    <location>
        <begin position="35"/>
        <end position="212"/>
    </location>
</feature>
<feature type="transmembrane region" description="Helical" evidence="2">
    <location>
        <begin position="59"/>
        <end position="80"/>
    </location>
</feature>
<feature type="compositionally biased region" description="Low complexity" evidence="1">
    <location>
        <begin position="680"/>
        <end position="693"/>
    </location>
</feature>
<dbReference type="InterPro" id="IPR045338">
    <property type="entry name" value="DUF6535"/>
</dbReference>
<organism evidence="4 5">
    <name type="scientific">Lentinus tigrinus ALCF2SS1-6</name>
    <dbReference type="NCBI Taxonomy" id="1328759"/>
    <lineage>
        <taxon>Eukaryota</taxon>
        <taxon>Fungi</taxon>
        <taxon>Dikarya</taxon>
        <taxon>Basidiomycota</taxon>
        <taxon>Agaricomycotina</taxon>
        <taxon>Agaricomycetes</taxon>
        <taxon>Polyporales</taxon>
        <taxon>Polyporaceae</taxon>
        <taxon>Lentinus</taxon>
    </lineage>
</organism>
<feature type="transmembrane region" description="Helical" evidence="2">
    <location>
        <begin position="125"/>
        <end position="150"/>
    </location>
</feature>
<accession>A0A5C2SEU5</accession>
<sequence>MSTLRPNYTEHVTRAGPAQIPIVCPFTDSEISNAWDKCAHTVQEHCDQMVKRWKEEIDMFLVFAGLFSAVLTAFTVQSWVTLLQEDKSETIASALILVSAQLHNFSTSGTSITSYTRTPFRVPRYAIWINALWFSSLILTLSASLIAIMVKQWLQQYSLRLSGNSHEVARLRQYRYESLLKWHVVGIMAMLPILLQAALILFLSGIVILLWSLHPVVAAIATFLVGLLLVFTSTTTILPAFHSDCFYQSPQALGVFLVVQTFRRLFSLDVKKILLHRHALPLFRSEKLDNFRNWHVREKAEVRAKRADLDRGLATKSYAISLDEAVLKNVVIPCLWDVSPECLTSFMEDIERTSNRYEPIVPCILNFMTLAARDPEPNRRKVRKLLAEAWWPRMEANSEMGELFVRTMATLASRGLEPTFTFYRVTQTLAYSASDGGNRIKPEVVEHLVSTWPNPYSAGQYASLIRNKDPKGLPLVLSYFQALPMLIRYLGRLVVDGPHEMERVQLQIDILLNTLQRFLMHVALTEDLSNLAIVLWTLRRSRHVEQMLSLKTDARCSPLVPLDILESYQDVLANIRAVATVDTFQAFFKKHVDRLDRILNTNLEDRESDPVTLANTLQGELNVLEKFFWMLPWQRNDRKRSGMCAVLFSHANRQIHCDAGSNVSATPSYVIPPYNPPDSPSSARSEAPSRSRPGNISANSYASSATKVSGRSTSTSSRPEPLRVKEQGSRRSSTSQSAQTTSSENVLTDRPIVPAVNDEESFGSHVMASRLLSAQPASPLGDEPSDSETSRFLQLPNRERRCRSDSSMV</sequence>
<dbReference type="Pfam" id="PF20153">
    <property type="entry name" value="DUF6535"/>
    <property type="match status" value="1"/>
</dbReference>
<feature type="compositionally biased region" description="Low complexity" evidence="1">
    <location>
        <begin position="730"/>
        <end position="743"/>
    </location>
</feature>
<protein>
    <recommendedName>
        <fullName evidence="3">DUF6535 domain-containing protein</fullName>
    </recommendedName>
</protein>
<feature type="region of interest" description="Disordered" evidence="1">
    <location>
        <begin position="767"/>
        <end position="809"/>
    </location>
</feature>
<feature type="compositionally biased region" description="Basic and acidic residues" evidence="1">
    <location>
        <begin position="797"/>
        <end position="809"/>
    </location>
</feature>
<dbReference type="OrthoDB" id="3219854at2759"/>
<feature type="region of interest" description="Disordered" evidence="1">
    <location>
        <begin position="668"/>
        <end position="752"/>
    </location>
</feature>
<feature type="transmembrane region" description="Helical" evidence="2">
    <location>
        <begin position="182"/>
        <end position="211"/>
    </location>
</feature>
<feature type="compositionally biased region" description="Polar residues" evidence="1">
    <location>
        <begin position="694"/>
        <end position="718"/>
    </location>
</feature>
<proteinExistence type="predicted"/>
<keyword evidence="5" id="KW-1185">Reference proteome</keyword>
<evidence type="ECO:0000313" key="5">
    <source>
        <dbReference type="Proteomes" id="UP000313359"/>
    </source>
</evidence>
<feature type="transmembrane region" description="Helical" evidence="2">
    <location>
        <begin position="217"/>
        <end position="241"/>
    </location>
</feature>
<evidence type="ECO:0000313" key="4">
    <source>
        <dbReference type="EMBL" id="RPD62272.1"/>
    </source>
</evidence>
<evidence type="ECO:0000256" key="2">
    <source>
        <dbReference type="SAM" id="Phobius"/>
    </source>
</evidence>
<dbReference type="Proteomes" id="UP000313359">
    <property type="component" value="Unassembled WGS sequence"/>
</dbReference>
<feature type="compositionally biased region" description="Basic and acidic residues" evidence="1">
    <location>
        <begin position="720"/>
        <end position="729"/>
    </location>
</feature>
<reference evidence="4" key="1">
    <citation type="journal article" date="2018" name="Genome Biol. Evol.">
        <title>Genomics and development of Lentinus tigrinus, a white-rot wood-decaying mushroom with dimorphic fruiting bodies.</title>
        <authorList>
            <person name="Wu B."/>
            <person name="Xu Z."/>
            <person name="Knudson A."/>
            <person name="Carlson A."/>
            <person name="Chen N."/>
            <person name="Kovaka S."/>
            <person name="LaButti K."/>
            <person name="Lipzen A."/>
            <person name="Pennachio C."/>
            <person name="Riley R."/>
            <person name="Schakwitz W."/>
            <person name="Umezawa K."/>
            <person name="Ohm R.A."/>
            <person name="Grigoriev I.V."/>
            <person name="Nagy L.G."/>
            <person name="Gibbons J."/>
            <person name="Hibbett D."/>
        </authorList>
    </citation>
    <scope>NUCLEOTIDE SEQUENCE [LARGE SCALE GENOMIC DNA]</scope>
    <source>
        <strain evidence="4">ALCF2SS1-6</strain>
    </source>
</reference>
<name>A0A5C2SEU5_9APHY</name>
<gene>
    <name evidence="4" type="ORF">L227DRAFT_31248</name>
</gene>
<keyword evidence="2" id="KW-1133">Transmembrane helix</keyword>
<dbReference type="AlphaFoldDB" id="A0A5C2SEU5"/>
<keyword evidence="2" id="KW-0812">Transmembrane</keyword>
<evidence type="ECO:0000259" key="3">
    <source>
        <dbReference type="Pfam" id="PF20153"/>
    </source>
</evidence>
<evidence type="ECO:0000256" key="1">
    <source>
        <dbReference type="SAM" id="MobiDB-lite"/>
    </source>
</evidence>